<dbReference type="AlphaFoldDB" id="A0A1Y2MUP6"/>
<dbReference type="SUPFAM" id="SSF56317">
    <property type="entry name" value="Carbon-nitrogen hydrolase"/>
    <property type="match status" value="1"/>
</dbReference>
<dbReference type="Proteomes" id="UP000194360">
    <property type="component" value="Unassembled WGS sequence"/>
</dbReference>
<keyword evidence="1 3" id="KW-0378">Hydrolase</keyword>
<gene>
    <name evidence="3" type="primary">ramA_2</name>
    <name evidence="3" type="ORF">BG845_04043</name>
</gene>
<name>A0A1Y2MUP6_PSEAH</name>
<dbReference type="PROSITE" id="PS50263">
    <property type="entry name" value="CN_HYDROLASE"/>
    <property type="match status" value="1"/>
</dbReference>
<reference evidence="3 4" key="1">
    <citation type="submission" date="2016-09" db="EMBL/GenBank/DDBJ databases">
        <title>Pseudonocardia autotrophica DSM535, a candidate organism with high potential of specific P450 cytochromes.</title>
        <authorList>
            <person name="Grumaz C."/>
            <person name="Vainshtein Y."/>
            <person name="Kirstahler P."/>
            <person name="Sohn K."/>
        </authorList>
    </citation>
    <scope>NUCLEOTIDE SEQUENCE [LARGE SCALE GENOMIC DNA]</scope>
    <source>
        <strain evidence="3 4">DSM 535</strain>
    </source>
</reference>
<sequence length="285" mass="29973">MTATTFAAAAQGFVRDLEEDFVRVATTIAEARSRGVALLALPEAALGGYLTSLHGEVADGPPRLDPDGPEIRRLAALAGDMVVTAGYCEAGDTASGGLPYNSCVAVTGDGVLGNHRKVHQPLDENASYAAGDRFAAFDTPVGRIGMMICYDKAFPEAARALAMDGARTVVCMSAWPASRTNRAAVLAEDRWARRFDLHDRARALENQIVWVSANQAGTFGDMRLVGSAKIVDPGGEVLATTGSEAGLAVASIGVDEAVDAARRYMSHLRDRRPDAYGPRPVVAGV</sequence>
<dbReference type="Pfam" id="PF00795">
    <property type="entry name" value="CN_hydrolase"/>
    <property type="match status" value="1"/>
</dbReference>
<dbReference type="InterPro" id="IPR036526">
    <property type="entry name" value="C-N_Hydrolase_sf"/>
</dbReference>
<dbReference type="PANTHER" id="PTHR43674:SF16">
    <property type="entry name" value="CARBON-NITROGEN FAMILY, PUTATIVE (AFU_ORTHOLOGUE AFUA_5G02350)-RELATED"/>
    <property type="match status" value="1"/>
</dbReference>
<dbReference type="STRING" id="2074.BG845_04043"/>
<dbReference type="GO" id="GO:0016811">
    <property type="term" value="F:hydrolase activity, acting on carbon-nitrogen (but not peptide) bonds, in linear amides"/>
    <property type="evidence" value="ECO:0007669"/>
    <property type="project" value="TreeGrafter"/>
</dbReference>
<dbReference type="PANTHER" id="PTHR43674">
    <property type="entry name" value="NITRILASE C965.09-RELATED"/>
    <property type="match status" value="1"/>
</dbReference>
<dbReference type="RefSeq" id="WP_232021517.1">
    <property type="nucleotide sequence ID" value="NZ_AP018920.1"/>
</dbReference>
<comment type="caution">
    <text evidence="3">The sequence shown here is derived from an EMBL/GenBank/DDBJ whole genome shotgun (WGS) entry which is preliminary data.</text>
</comment>
<dbReference type="InterPro" id="IPR003010">
    <property type="entry name" value="C-N_Hydrolase"/>
</dbReference>
<evidence type="ECO:0000313" key="3">
    <source>
        <dbReference type="EMBL" id="OSY38527.1"/>
    </source>
</evidence>
<dbReference type="EMBL" id="MIGB01000022">
    <property type="protein sequence ID" value="OSY38527.1"/>
    <property type="molecule type" value="Genomic_DNA"/>
</dbReference>
<evidence type="ECO:0000259" key="2">
    <source>
        <dbReference type="PROSITE" id="PS50263"/>
    </source>
</evidence>
<evidence type="ECO:0000313" key="4">
    <source>
        <dbReference type="Proteomes" id="UP000194360"/>
    </source>
</evidence>
<keyword evidence="4" id="KW-1185">Reference proteome</keyword>
<accession>A0A1Y2MUP6</accession>
<dbReference type="Gene3D" id="3.60.110.10">
    <property type="entry name" value="Carbon-nitrogen hydrolase"/>
    <property type="match status" value="1"/>
</dbReference>
<dbReference type="InterPro" id="IPR050345">
    <property type="entry name" value="Aliph_Amidase/BUP"/>
</dbReference>
<dbReference type="EC" id="3.5.1.100" evidence="3"/>
<feature type="domain" description="CN hydrolase" evidence="2">
    <location>
        <begin position="3"/>
        <end position="254"/>
    </location>
</feature>
<organism evidence="3 4">
    <name type="scientific">Pseudonocardia autotrophica</name>
    <name type="common">Amycolata autotrophica</name>
    <name type="synonym">Nocardia autotrophica</name>
    <dbReference type="NCBI Taxonomy" id="2074"/>
    <lineage>
        <taxon>Bacteria</taxon>
        <taxon>Bacillati</taxon>
        <taxon>Actinomycetota</taxon>
        <taxon>Actinomycetes</taxon>
        <taxon>Pseudonocardiales</taxon>
        <taxon>Pseudonocardiaceae</taxon>
        <taxon>Pseudonocardia</taxon>
    </lineage>
</organism>
<evidence type="ECO:0000256" key="1">
    <source>
        <dbReference type="ARBA" id="ARBA00022801"/>
    </source>
</evidence>
<dbReference type="CDD" id="cd07197">
    <property type="entry name" value="nitrilase"/>
    <property type="match status" value="1"/>
</dbReference>
<proteinExistence type="predicted"/>
<protein>
    <submittedName>
        <fullName evidence="3">(R)-stereoselective amidase</fullName>
        <ecNumber evidence="3">3.5.1.100</ecNumber>
    </submittedName>
</protein>